<dbReference type="SUPFAM" id="SSF50998">
    <property type="entry name" value="Quinoprotein alcohol dehydrogenase-like"/>
    <property type="match status" value="1"/>
</dbReference>
<keyword evidence="2" id="KW-1185">Reference proteome</keyword>
<name>A0ABP1AY76_9BRYO</name>
<gene>
    <name evidence="1" type="ORF">CSSPJE1EN2_LOCUS10530</name>
</gene>
<dbReference type="Gene3D" id="2.130.10.10">
    <property type="entry name" value="YVTN repeat-like/Quinoprotein amine dehydrogenase"/>
    <property type="match status" value="1"/>
</dbReference>
<organism evidence="1 2">
    <name type="scientific">Sphagnum jensenii</name>
    <dbReference type="NCBI Taxonomy" id="128206"/>
    <lineage>
        <taxon>Eukaryota</taxon>
        <taxon>Viridiplantae</taxon>
        <taxon>Streptophyta</taxon>
        <taxon>Embryophyta</taxon>
        <taxon>Bryophyta</taxon>
        <taxon>Sphagnophytina</taxon>
        <taxon>Sphagnopsida</taxon>
        <taxon>Sphagnales</taxon>
        <taxon>Sphagnaceae</taxon>
        <taxon>Sphagnum</taxon>
    </lineage>
</organism>
<sequence length="125" mass="13148">MLAVHRNTGDIVWSSHPRAVLTMSGTVYKSILWSIVVPNDGVAIGPVTVANGVVFGTSYGAPYDALLALEATSGKILWQYKANSSIAGGVSVFKGCVYMGEGPTEASKVVVPFNIRGLRVDAFCV</sequence>
<protein>
    <submittedName>
        <fullName evidence="1">Uncharacterized protein</fullName>
    </submittedName>
</protein>
<reference evidence="1" key="1">
    <citation type="submission" date="2024-03" db="EMBL/GenBank/DDBJ databases">
        <authorList>
            <consortium name="ELIXIR-Norway"/>
            <consortium name="Elixir Norway"/>
        </authorList>
    </citation>
    <scope>NUCLEOTIDE SEQUENCE</scope>
</reference>
<accession>A0ABP1AY76</accession>
<evidence type="ECO:0000313" key="1">
    <source>
        <dbReference type="EMBL" id="CAK9867535.1"/>
    </source>
</evidence>
<dbReference type="InterPro" id="IPR011047">
    <property type="entry name" value="Quinoprotein_ADH-like_sf"/>
</dbReference>
<dbReference type="InterPro" id="IPR015943">
    <property type="entry name" value="WD40/YVTN_repeat-like_dom_sf"/>
</dbReference>
<dbReference type="PANTHER" id="PTHR32303">
    <property type="entry name" value="QUINOPROTEIN ALCOHOL DEHYDROGENASE (CYTOCHROME C)"/>
    <property type="match status" value="1"/>
</dbReference>
<proteinExistence type="predicted"/>
<evidence type="ECO:0000313" key="2">
    <source>
        <dbReference type="Proteomes" id="UP001497522"/>
    </source>
</evidence>
<dbReference type="PANTHER" id="PTHR32303:SF10">
    <property type="entry name" value="OUTER MEMBRANE PROTEIN ASSEMBLY FACTOR BAMB"/>
    <property type="match status" value="1"/>
</dbReference>
<dbReference type="EMBL" id="OZ023718">
    <property type="protein sequence ID" value="CAK9867535.1"/>
    <property type="molecule type" value="Genomic_DNA"/>
</dbReference>
<dbReference type="Proteomes" id="UP001497522">
    <property type="component" value="Chromosome 17"/>
</dbReference>